<dbReference type="Gene3D" id="1.10.10.10">
    <property type="entry name" value="Winged helix-like DNA-binding domain superfamily/Winged helix DNA-binding domain"/>
    <property type="match status" value="1"/>
</dbReference>
<keyword evidence="7" id="KW-1185">Reference proteome</keyword>
<evidence type="ECO:0000256" key="2">
    <source>
        <dbReference type="ARBA" id="ARBA00023015"/>
    </source>
</evidence>
<dbReference type="PANTHER" id="PTHR30537">
    <property type="entry name" value="HTH-TYPE TRANSCRIPTIONAL REGULATOR"/>
    <property type="match status" value="1"/>
</dbReference>
<sequence length="296" mass="34299">MIEKISLNSLRFFYYVAEHNSVTLASQKLFVTQSAVSKQIKNLEDALGVSLFNRVNKKLVLTANGNLLFSCCQQIFAKLDDCLVDLTRQDHRKKQLVLSCEPTISMKWLIPRLAEFNSLNYGFEIVLLTGGGIVDFQGKSIDIALRRNDFEWDKNIFHEKIIEEYIVAVRNPRTEPTNTLLLTSSRPNFWHHINKSKLVSSEILSYETMVLEHFYLCIEGCLAGLGTAIVSMFMVEKELSHHFLELIHPPMADSSSYHLLSYHPFYEDERKVMFKNWLKKEMLNSKMQFMETLQCV</sequence>
<dbReference type="InterPro" id="IPR036388">
    <property type="entry name" value="WH-like_DNA-bd_sf"/>
</dbReference>
<comment type="similarity">
    <text evidence="1">Belongs to the LysR transcriptional regulatory family.</text>
</comment>
<gene>
    <name evidence="6" type="ORF">DFP82_102303</name>
</gene>
<evidence type="ECO:0000313" key="7">
    <source>
        <dbReference type="Proteomes" id="UP000247746"/>
    </source>
</evidence>
<evidence type="ECO:0000256" key="1">
    <source>
        <dbReference type="ARBA" id="ARBA00009437"/>
    </source>
</evidence>
<dbReference type="InterPro" id="IPR058163">
    <property type="entry name" value="LysR-type_TF_proteobact-type"/>
</dbReference>
<dbReference type="InterPro" id="IPR036390">
    <property type="entry name" value="WH_DNA-bd_sf"/>
</dbReference>
<dbReference type="InterPro" id="IPR000847">
    <property type="entry name" value="LysR_HTH_N"/>
</dbReference>
<dbReference type="SUPFAM" id="SSF46785">
    <property type="entry name" value="Winged helix' DNA-binding domain"/>
    <property type="match status" value="1"/>
</dbReference>
<dbReference type="AlphaFoldDB" id="A0A2V4VDJ8"/>
<keyword evidence="3 6" id="KW-0238">DNA-binding</keyword>
<comment type="caution">
    <text evidence="6">The sequence shown here is derived from an EMBL/GenBank/DDBJ whole genome shotgun (WGS) entry which is preliminary data.</text>
</comment>
<dbReference type="GO" id="GO:0043565">
    <property type="term" value="F:sequence-specific DNA binding"/>
    <property type="evidence" value="ECO:0007669"/>
    <property type="project" value="TreeGrafter"/>
</dbReference>
<keyword evidence="2" id="KW-0805">Transcription regulation</keyword>
<evidence type="ECO:0000256" key="3">
    <source>
        <dbReference type="ARBA" id="ARBA00023125"/>
    </source>
</evidence>
<protein>
    <submittedName>
        <fullName evidence="6">DNA-binding transcriptional LysR family regulator</fullName>
    </submittedName>
</protein>
<dbReference type="OrthoDB" id="5526340at2"/>
<dbReference type="RefSeq" id="WP_110922503.1">
    <property type="nucleotide sequence ID" value="NZ_QJSU01000002.1"/>
</dbReference>
<dbReference type="InterPro" id="IPR005119">
    <property type="entry name" value="LysR_subst-bd"/>
</dbReference>
<feature type="domain" description="HTH lysR-type" evidence="5">
    <location>
        <begin position="5"/>
        <end position="62"/>
    </location>
</feature>
<dbReference type="EMBL" id="QJSU01000002">
    <property type="protein sequence ID" value="PYE40338.1"/>
    <property type="molecule type" value="Genomic_DNA"/>
</dbReference>
<reference evidence="6 7" key="1">
    <citation type="submission" date="2018-06" db="EMBL/GenBank/DDBJ databases">
        <title>Genomic Encyclopedia of Type Strains, Phase III (KMG-III): the genomes of soil and plant-associated and newly described type strains.</title>
        <authorList>
            <person name="Whitman W."/>
        </authorList>
    </citation>
    <scope>NUCLEOTIDE SEQUENCE [LARGE SCALE GENOMIC DNA]</scope>
    <source>
        <strain evidence="6 7">CECT 5889</strain>
    </source>
</reference>
<dbReference type="Proteomes" id="UP000247746">
    <property type="component" value="Unassembled WGS sequence"/>
</dbReference>
<dbReference type="PROSITE" id="PS50931">
    <property type="entry name" value="HTH_LYSR"/>
    <property type="match status" value="1"/>
</dbReference>
<name>A0A2V4VDJ8_9GAMM</name>
<evidence type="ECO:0000256" key="4">
    <source>
        <dbReference type="ARBA" id="ARBA00023163"/>
    </source>
</evidence>
<dbReference type="GO" id="GO:0003700">
    <property type="term" value="F:DNA-binding transcription factor activity"/>
    <property type="evidence" value="ECO:0007669"/>
    <property type="project" value="InterPro"/>
</dbReference>
<dbReference type="FunFam" id="1.10.10.10:FF:000001">
    <property type="entry name" value="LysR family transcriptional regulator"/>
    <property type="match status" value="1"/>
</dbReference>
<dbReference type="SUPFAM" id="SSF53850">
    <property type="entry name" value="Periplasmic binding protein-like II"/>
    <property type="match status" value="1"/>
</dbReference>
<keyword evidence="4" id="KW-0804">Transcription</keyword>
<evidence type="ECO:0000313" key="6">
    <source>
        <dbReference type="EMBL" id="PYE40338.1"/>
    </source>
</evidence>
<evidence type="ECO:0000259" key="5">
    <source>
        <dbReference type="PROSITE" id="PS50931"/>
    </source>
</evidence>
<dbReference type="GO" id="GO:0006351">
    <property type="term" value="P:DNA-templated transcription"/>
    <property type="evidence" value="ECO:0007669"/>
    <property type="project" value="TreeGrafter"/>
</dbReference>
<dbReference type="Pfam" id="PF03466">
    <property type="entry name" value="LysR_substrate"/>
    <property type="match status" value="1"/>
</dbReference>
<dbReference type="Pfam" id="PF00126">
    <property type="entry name" value="HTH_1"/>
    <property type="match status" value="1"/>
</dbReference>
<dbReference type="PRINTS" id="PR00039">
    <property type="entry name" value="HTHLYSR"/>
</dbReference>
<dbReference type="PANTHER" id="PTHR30537:SF74">
    <property type="entry name" value="HTH-TYPE TRANSCRIPTIONAL REGULATOR TRPI"/>
    <property type="match status" value="1"/>
</dbReference>
<dbReference type="Gene3D" id="3.40.190.10">
    <property type="entry name" value="Periplasmic binding protein-like II"/>
    <property type="match status" value="2"/>
</dbReference>
<organism evidence="6 7">
    <name type="scientific">Psychrobacter fozii</name>
    <dbReference type="NCBI Taxonomy" id="198480"/>
    <lineage>
        <taxon>Bacteria</taxon>
        <taxon>Pseudomonadati</taxon>
        <taxon>Pseudomonadota</taxon>
        <taxon>Gammaproteobacteria</taxon>
        <taxon>Moraxellales</taxon>
        <taxon>Moraxellaceae</taxon>
        <taxon>Psychrobacter</taxon>
    </lineage>
</organism>
<proteinExistence type="inferred from homology"/>
<accession>A0A2V4VDJ8</accession>